<reference evidence="8 9" key="1">
    <citation type="submission" date="2016-10" db="EMBL/GenBank/DDBJ databases">
        <authorList>
            <person name="Varghese N."/>
            <person name="Submissions S."/>
        </authorList>
    </citation>
    <scope>NUCLEOTIDE SEQUENCE [LARGE SCALE GENOMIC DNA]</scope>
    <source>
        <strain evidence="8 9">22B</strain>
    </source>
</reference>
<dbReference type="EMBL" id="FOSF01000056">
    <property type="protein sequence ID" value="SFK33307.1"/>
    <property type="molecule type" value="Genomic_DNA"/>
</dbReference>
<feature type="domain" description="Methyl-accepting transducer" evidence="6">
    <location>
        <begin position="264"/>
        <end position="500"/>
    </location>
</feature>
<evidence type="ECO:0000313" key="9">
    <source>
        <dbReference type="Proteomes" id="UP000243374"/>
    </source>
</evidence>
<dbReference type="FunFam" id="1.10.287.950:FF:000001">
    <property type="entry name" value="Methyl-accepting chemotaxis sensory transducer"/>
    <property type="match status" value="1"/>
</dbReference>
<keyword evidence="5" id="KW-0472">Membrane</keyword>
<comment type="similarity">
    <text evidence="3">Belongs to the methyl-accepting chemotaxis (MCP) protein family.</text>
</comment>
<dbReference type="InterPro" id="IPR004090">
    <property type="entry name" value="Chemotax_Me-accpt_rcpt"/>
</dbReference>
<dbReference type="GO" id="GO:0004888">
    <property type="term" value="F:transmembrane signaling receptor activity"/>
    <property type="evidence" value="ECO:0007669"/>
    <property type="project" value="InterPro"/>
</dbReference>
<dbReference type="GO" id="GO:0007165">
    <property type="term" value="P:signal transduction"/>
    <property type="evidence" value="ECO:0007669"/>
    <property type="project" value="UniProtKB-KW"/>
</dbReference>
<dbReference type="InterPro" id="IPR004089">
    <property type="entry name" value="MCPsignal_dom"/>
</dbReference>
<proteinExistence type="inferred from homology"/>
<keyword evidence="2 4" id="KW-0807">Transducer</keyword>
<evidence type="ECO:0000259" key="6">
    <source>
        <dbReference type="PROSITE" id="PS50111"/>
    </source>
</evidence>
<dbReference type="Proteomes" id="UP000243374">
    <property type="component" value="Unassembled WGS sequence"/>
</dbReference>
<evidence type="ECO:0000256" key="3">
    <source>
        <dbReference type="ARBA" id="ARBA00029447"/>
    </source>
</evidence>
<keyword evidence="9" id="KW-1185">Reference proteome</keyword>
<dbReference type="PRINTS" id="PR00260">
    <property type="entry name" value="CHEMTRNSDUCR"/>
</dbReference>
<dbReference type="CDD" id="cd11386">
    <property type="entry name" value="MCP_signal"/>
    <property type="match status" value="1"/>
</dbReference>
<dbReference type="OrthoDB" id="2489132at2"/>
<evidence type="ECO:0000256" key="2">
    <source>
        <dbReference type="ARBA" id="ARBA00023224"/>
    </source>
</evidence>
<protein>
    <submittedName>
        <fullName evidence="8">Methyl-accepting chemotaxis protein</fullName>
    </submittedName>
</protein>
<gene>
    <name evidence="8" type="ORF">SAMN04487865_10567</name>
</gene>
<dbReference type="Pfam" id="PF00015">
    <property type="entry name" value="MCPsignal"/>
    <property type="match status" value="1"/>
</dbReference>
<dbReference type="SMART" id="SM00283">
    <property type="entry name" value="MA"/>
    <property type="match status" value="1"/>
</dbReference>
<feature type="domain" description="HAMP" evidence="7">
    <location>
        <begin position="207"/>
        <end position="259"/>
    </location>
</feature>
<dbReference type="Gene3D" id="1.10.287.950">
    <property type="entry name" value="Methyl-accepting chemotaxis protein"/>
    <property type="match status" value="1"/>
</dbReference>
<dbReference type="PROSITE" id="PS50111">
    <property type="entry name" value="CHEMOTAXIS_TRANSDUC_2"/>
    <property type="match status" value="1"/>
</dbReference>
<sequence>MGFFQNLSVRAKVMGGFTIVIMFTIAIATTAIIIMLNFNKASGVVHEILGSRHANTYAIQKTIAAMTDSVFKAQWDVTKLTPERIQEMNDLVAKANSDIVHMPNKTDPALSRQIVDMSANYVDQYKNHFLPALMNKDQATAVQLFRTTMNPKAEAIAEKLEELIEKQIAVSIDQIEQNTSYTPIWAELITSLVAVVIATIIAWIVTQYTLNNLNSAVKTATAISKGDLTKSLHPTSNDEFGLLLKATETMRNDLNRLVGKIKGAVGQAVEDFGSIHDITELINESSHATESKALTVAAASDEMVSTTTDIAKNCQGAAVTSDETNRNTAEGVNKVHLTIEQIRTQVEKSRHDGELVNRLVVQSQKIGTIVETIDEIASQTNLLALNAAIEAARAGEAGKGFAVVADEVRSLASRTSGSTQEITRMVSEIQSDANMANESMSESIDNMNKLANETEEIEKSLSDIINNVNSVNQQITQIATAAEQQSTATAEISSNMQGITSESRSLAEHVRTAQGTVNSSVQNLNSLQQMVQHFVVQ</sequence>
<dbReference type="RefSeq" id="WP_074841396.1">
    <property type="nucleotide sequence ID" value="NZ_CP047056.1"/>
</dbReference>
<organism evidence="8 9">
    <name type="scientific">Succinivibrio dextrinosolvens</name>
    <dbReference type="NCBI Taxonomy" id="83771"/>
    <lineage>
        <taxon>Bacteria</taxon>
        <taxon>Pseudomonadati</taxon>
        <taxon>Pseudomonadota</taxon>
        <taxon>Gammaproteobacteria</taxon>
        <taxon>Aeromonadales</taxon>
        <taxon>Succinivibrionaceae</taxon>
        <taxon>Succinivibrio</taxon>
    </lineage>
</organism>
<accession>A0A662ZBI9</accession>
<dbReference type="PANTHER" id="PTHR32089">
    <property type="entry name" value="METHYL-ACCEPTING CHEMOTAXIS PROTEIN MCPB"/>
    <property type="match status" value="1"/>
</dbReference>
<comment type="subcellular location">
    <subcellularLocation>
        <location evidence="1">Membrane</location>
    </subcellularLocation>
</comment>
<evidence type="ECO:0000256" key="1">
    <source>
        <dbReference type="ARBA" id="ARBA00004370"/>
    </source>
</evidence>
<name>A0A662ZBI9_9GAMM</name>
<keyword evidence="5" id="KW-0812">Transmembrane</keyword>
<dbReference type="GO" id="GO:0016020">
    <property type="term" value="C:membrane"/>
    <property type="evidence" value="ECO:0007669"/>
    <property type="project" value="UniProtKB-SubCell"/>
</dbReference>
<dbReference type="InterPro" id="IPR003660">
    <property type="entry name" value="HAMP_dom"/>
</dbReference>
<dbReference type="SMART" id="SM00304">
    <property type="entry name" value="HAMP"/>
    <property type="match status" value="1"/>
</dbReference>
<dbReference type="PANTHER" id="PTHR32089:SF112">
    <property type="entry name" value="LYSOZYME-LIKE PROTEIN-RELATED"/>
    <property type="match status" value="1"/>
</dbReference>
<dbReference type="CDD" id="cd06225">
    <property type="entry name" value="HAMP"/>
    <property type="match status" value="1"/>
</dbReference>
<feature type="transmembrane region" description="Helical" evidence="5">
    <location>
        <begin position="13"/>
        <end position="36"/>
    </location>
</feature>
<dbReference type="SUPFAM" id="SSF58104">
    <property type="entry name" value="Methyl-accepting chemotaxis protein (MCP) signaling domain"/>
    <property type="match status" value="1"/>
</dbReference>
<dbReference type="PROSITE" id="PS50885">
    <property type="entry name" value="HAMP"/>
    <property type="match status" value="1"/>
</dbReference>
<keyword evidence="5" id="KW-1133">Transmembrane helix</keyword>
<evidence type="ECO:0000259" key="7">
    <source>
        <dbReference type="PROSITE" id="PS50885"/>
    </source>
</evidence>
<feature type="transmembrane region" description="Helical" evidence="5">
    <location>
        <begin position="184"/>
        <end position="205"/>
    </location>
</feature>
<evidence type="ECO:0000256" key="5">
    <source>
        <dbReference type="SAM" id="Phobius"/>
    </source>
</evidence>
<evidence type="ECO:0000313" key="8">
    <source>
        <dbReference type="EMBL" id="SFK33307.1"/>
    </source>
</evidence>
<dbReference type="Pfam" id="PF00672">
    <property type="entry name" value="HAMP"/>
    <property type="match status" value="1"/>
</dbReference>
<dbReference type="GO" id="GO:0006935">
    <property type="term" value="P:chemotaxis"/>
    <property type="evidence" value="ECO:0007669"/>
    <property type="project" value="InterPro"/>
</dbReference>
<evidence type="ECO:0000256" key="4">
    <source>
        <dbReference type="PROSITE-ProRule" id="PRU00284"/>
    </source>
</evidence>
<dbReference type="AlphaFoldDB" id="A0A662ZBI9"/>